<dbReference type="Pfam" id="PF14209">
    <property type="entry name" value="DUF4321"/>
    <property type="match status" value="1"/>
</dbReference>
<gene>
    <name evidence="2" type="ORF">KQI88_14855</name>
</gene>
<dbReference type="InterPro" id="IPR025470">
    <property type="entry name" value="DUF4321"/>
</dbReference>
<evidence type="ECO:0000313" key="3">
    <source>
        <dbReference type="Proteomes" id="UP000779508"/>
    </source>
</evidence>
<reference evidence="2 3" key="1">
    <citation type="submission" date="2021-06" db="EMBL/GenBank/DDBJ databases">
        <authorList>
            <person name="Sun Q."/>
            <person name="Li D."/>
        </authorList>
    </citation>
    <scope>NUCLEOTIDE SEQUENCE [LARGE SCALE GENOMIC DNA]</scope>
    <source>
        <strain evidence="2 3">MSJ-5</strain>
    </source>
</reference>
<keyword evidence="3" id="KW-1185">Reference proteome</keyword>
<dbReference type="RefSeq" id="WP_216418644.1">
    <property type="nucleotide sequence ID" value="NZ_JAHLQK010000006.1"/>
</dbReference>
<keyword evidence="1" id="KW-1133">Transmembrane helix</keyword>
<accession>A0ABS6G7U5</accession>
<dbReference type="Proteomes" id="UP000779508">
    <property type="component" value="Unassembled WGS sequence"/>
</dbReference>
<evidence type="ECO:0000256" key="1">
    <source>
        <dbReference type="SAM" id="Phobius"/>
    </source>
</evidence>
<protein>
    <submittedName>
        <fullName evidence="2">DUF4321 domain-containing protein</fullName>
    </submittedName>
</protein>
<feature type="transmembrane region" description="Helical" evidence="1">
    <location>
        <begin position="49"/>
        <end position="79"/>
    </location>
</feature>
<evidence type="ECO:0000313" key="2">
    <source>
        <dbReference type="EMBL" id="MBU5677698.1"/>
    </source>
</evidence>
<comment type="caution">
    <text evidence="2">The sequence shown here is derived from an EMBL/GenBank/DDBJ whole genome shotgun (WGS) entry which is preliminary data.</text>
</comment>
<dbReference type="EMBL" id="JAHLQK010000006">
    <property type="protein sequence ID" value="MBU5677698.1"/>
    <property type="molecule type" value="Genomic_DNA"/>
</dbReference>
<organism evidence="2 3">
    <name type="scientific">Alkaliphilus flagellatus</name>
    <dbReference type="NCBI Taxonomy" id="2841507"/>
    <lineage>
        <taxon>Bacteria</taxon>
        <taxon>Bacillati</taxon>
        <taxon>Bacillota</taxon>
        <taxon>Clostridia</taxon>
        <taxon>Peptostreptococcales</taxon>
        <taxon>Natronincolaceae</taxon>
        <taxon>Alkaliphilus</taxon>
    </lineage>
</organism>
<keyword evidence="1" id="KW-0812">Transmembrane</keyword>
<feature type="transmembrane region" description="Helical" evidence="1">
    <location>
        <begin position="7"/>
        <end position="29"/>
    </location>
</feature>
<proteinExistence type="predicted"/>
<sequence>MGKLRNSWLLILFVITGVILGSLIGSFFQKTLPFLNYGPEPLGLKNIEINLGIIYFQITLLIKINIASLIGLLLAVIIFNRL</sequence>
<name>A0ABS6G7U5_9FIRM</name>
<keyword evidence="1" id="KW-0472">Membrane</keyword>